<dbReference type="Pfam" id="PF13360">
    <property type="entry name" value="PQQ_2"/>
    <property type="match status" value="1"/>
</dbReference>
<reference evidence="3 4" key="2">
    <citation type="submission" date="2014-10" db="EMBL/GenBank/DDBJ databases">
        <title>Paracoccus sanguinis sp. nov., isolated from clinical specimens of New York State patients.</title>
        <authorList>
            <person name="Mingle L.A."/>
            <person name="Cole J.A."/>
            <person name="Lapierre P."/>
            <person name="Musser K.A."/>
        </authorList>
    </citation>
    <scope>NUCLEOTIDE SEQUENCE [LARGE SCALE GENOMIC DNA]</scope>
    <source>
        <strain evidence="3 4">5503</strain>
    </source>
</reference>
<dbReference type="AlphaFoldDB" id="A0A099GAD3"/>
<gene>
    <name evidence="3" type="ORF">IX56_15565</name>
</gene>
<evidence type="ECO:0000313" key="4">
    <source>
        <dbReference type="Proteomes" id="UP000029858"/>
    </source>
</evidence>
<dbReference type="Proteomes" id="UP000029858">
    <property type="component" value="Unassembled WGS sequence"/>
</dbReference>
<name>A0A099GAD3_9RHOB</name>
<dbReference type="InterPro" id="IPR002372">
    <property type="entry name" value="PQQ_rpt_dom"/>
</dbReference>
<comment type="caution">
    <text evidence="3">The sequence shown here is derived from an EMBL/GenBank/DDBJ whole genome shotgun (WGS) entry which is preliminary data.</text>
</comment>
<dbReference type="Gene3D" id="2.130.10.10">
    <property type="entry name" value="YVTN repeat-like/Quinoprotein amine dehydrogenase"/>
    <property type="match status" value="1"/>
</dbReference>
<sequence>MRFTLTAAAPVTALVAALVAAGPAAADAPALAHPESVLMAGEQGFVSNLGQALDTSTRDRDGFIARIGPQGEVLDGPAIPQPGTPLDSPKGLALLGGRLYVADIDRIVAFDPATGRQLAEYRPEGARSLNDLAPAGERLLVTDFEAGRVLSLDPGTGRFDVIASGIGGANGVVADGDRAYVVATGAQLEGGGITRIDLTSGATAPVGDIHGRFAGVVLAADGALIVSDWVAMGTPTPGRILRVDPATGAAEPVAAPAMRGPADLARSGDSLLVPVMLEHRVAVLPAP</sequence>
<evidence type="ECO:0000259" key="2">
    <source>
        <dbReference type="Pfam" id="PF13360"/>
    </source>
</evidence>
<proteinExistence type="predicted"/>
<feature type="signal peptide" evidence="1">
    <location>
        <begin position="1"/>
        <end position="26"/>
    </location>
</feature>
<dbReference type="RefSeq" id="WP_036711975.1">
    <property type="nucleotide sequence ID" value="NZ_JRKQ01000120.1"/>
</dbReference>
<feature type="chain" id="PRO_5001946762" description="Pyrrolo-quinoline quinone repeat domain-containing protein" evidence="1">
    <location>
        <begin position="27"/>
        <end position="287"/>
    </location>
</feature>
<protein>
    <recommendedName>
        <fullName evidence="2">Pyrrolo-quinoline quinone repeat domain-containing protein</fullName>
    </recommendedName>
</protein>
<accession>A0A099GAD3</accession>
<reference evidence="3 4" key="1">
    <citation type="submission" date="2014-09" db="EMBL/GenBank/DDBJ databases">
        <authorList>
            <person name="McGinnis J.M."/>
            <person name="Wolfgang W.J."/>
        </authorList>
    </citation>
    <scope>NUCLEOTIDE SEQUENCE [LARGE SCALE GENOMIC DNA]</scope>
    <source>
        <strain evidence="3 4">5503</strain>
    </source>
</reference>
<evidence type="ECO:0000313" key="3">
    <source>
        <dbReference type="EMBL" id="KGJ19724.1"/>
    </source>
</evidence>
<feature type="domain" description="Pyrrolo-quinoline quinone repeat" evidence="2">
    <location>
        <begin position="91"/>
        <end position="158"/>
    </location>
</feature>
<dbReference type="InterPro" id="IPR015943">
    <property type="entry name" value="WD40/YVTN_repeat-like_dom_sf"/>
</dbReference>
<dbReference type="EMBL" id="JRKQ01000120">
    <property type="protein sequence ID" value="KGJ19724.1"/>
    <property type="molecule type" value="Genomic_DNA"/>
</dbReference>
<organism evidence="3 4">
    <name type="scientific">Paracoccus sanguinis</name>
    <dbReference type="NCBI Taxonomy" id="1545044"/>
    <lineage>
        <taxon>Bacteria</taxon>
        <taxon>Pseudomonadati</taxon>
        <taxon>Pseudomonadota</taxon>
        <taxon>Alphaproteobacteria</taxon>
        <taxon>Rhodobacterales</taxon>
        <taxon>Paracoccaceae</taxon>
        <taxon>Paracoccus</taxon>
    </lineage>
</organism>
<dbReference type="SUPFAM" id="SSF101898">
    <property type="entry name" value="NHL repeat"/>
    <property type="match status" value="1"/>
</dbReference>
<evidence type="ECO:0000256" key="1">
    <source>
        <dbReference type="SAM" id="SignalP"/>
    </source>
</evidence>
<keyword evidence="1" id="KW-0732">Signal</keyword>